<dbReference type="SUPFAM" id="SSF52129">
    <property type="entry name" value="Caspase-like"/>
    <property type="match status" value="1"/>
</dbReference>
<evidence type="ECO:0000256" key="1">
    <source>
        <dbReference type="ARBA" id="ARBA00010134"/>
    </source>
</evidence>
<gene>
    <name evidence="4" type="ORF">THIOM_002885</name>
</gene>
<dbReference type="GO" id="GO:0006508">
    <property type="term" value="P:proteolysis"/>
    <property type="evidence" value="ECO:0007669"/>
    <property type="project" value="InterPro"/>
</dbReference>
<comment type="caution">
    <text evidence="4">The sequence shown here is derived from an EMBL/GenBank/DDBJ whole genome shotgun (WGS) entry which is preliminary data.</text>
</comment>
<accession>A0A0A6RIT2</accession>
<dbReference type="InterPro" id="IPR029030">
    <property type="entry name" value="Caspase-like_dom_sf"/>
</dbReference>
<dbReference type="EMBL" id="LUTY01001696">
    <property type="protein sequence ID" value="OAD21347.1"/>
    <property type="molecule type" value="Genomic_DNA"/>
</dbReference>
<feature type="region of interest" description="Disordered" evidence="2">
    <location>
        <begin position="162"/>
        <end position="186"/>
    </location>
</feature>
<evidence type="ECO:0000259" key="3">
    <source>
        <dbReference type="PROSITE" id="PS50208"/>
    </source>
</evidence>
<keyword evidence="5" id="KW-1185">Reference proteome</keyword>
<dbReference type="AlphaFoldDB" id="A0A0A6RIT2"/>
<dbReference type="PRINTS" id="PR00376">
    <property type="entry name" value="IL1BCENZYME"/>
</dbReference>
<dbReference type="GO" id="GO:0004197">
    <property type="term" value="F:cysteine-type endopeptidase activity"/>
    <property type="evidence" value="ECO:0007669"/>
    <property type="project" value="InterPro"/>
</dbReference>
<dbReference type="Pfam" id="PF00656">
    <property type="entry name" value="Peptidase_C14"/>
    <property type="match status" value="1"/>
</dbReference>
<evidence type="ECO:0000256" key="2">
    <source>
        <dbReference type="SAM" id="MobiDB-lite"/>
    </source>
</evidence>
<dbReference type="PANTHER" id="PTHR22576:SF37">
    <property type="entry name" value="MUCOSA-ASSOCIATED LYMPHOID TISSUE LYMPHOMA TRANSLOCATION PROTEIN 1"/>
    <property type="match status" value="1"/>
</dbReference>
<dbReference type="PATRIC" id="fig|1003181.4.peg.3916"/>
<evidence type="ECO:0000313" key="5">
    <source>
        <dbReference type="Proteomes" id="UP000076962"/>
    </source>
</evidence>
<dbReference type="PANTHER" id="PTHR22576">
    <property type="entry name" value="MUCOSA ASSOCIATED LYMPHOID TISSUE LYMPHOMA TRANSLOCATION PROTEIN 1/PARACASPASE"/>
    <property type="match status" value="1"/>
</dbReference>
<dbReference type="Gene3D" id="3.40.50.1460">
    <property type="match status" value="1"/>
</dbReference>
<feature type="non-terminal residue" evidence="4">
    <location>
        <position position="217"/>
    </location>
</feature>
<dbReference type="InterPro" id="IPR052039">
    <property type="entry name" value="Caspase-related_regulators"/>
</dbReference>
<name>A0A0A6RIT2_9GAMM</name>
<dbReference type="InterPro" id="IPR011600">
    <property type="entry name" value="Pept_C14_caspase"/>
</dbReference>
<proteinExistence type="inferred from homology"/>
<evidence type="ECO:0000313" key="4">
    <source>
        <dbReference type="EMBL" id="OAD21347.1"/>
    </source>
</evidence>
<reference evidence="4 5" key="1">
    <citation type="submission" date="2016-05" db="EMBL/GenBank/DDBJ databases">
        <title>Single-cell genome of chain-forming Candidatus Thiomargarita nelsonii and comparison to other large sulfur-oxidizing bacteria.</title>
        <authorList>
            <person name="Winkel M."/>
            <person name="Salman V."/>
            <person name="Woyke T."/>
            <person name="Schulz-Vogt H."/>
            <person name="Richter M."/>
            <person name="Flood B."/>
            <person name="Bailey J."/>
            <person name="Amann R."/>
            <person name="Mussmann M."/>
        </authorList>
    </citation>
    <scope>NUCLEOTIDE SEQUENCE [LARGE SCALE GENOMIC DNA]</scope>
    <source>
        <strain evidence="4 5">THI036</strain>
    </source>
</reference>
<dbReference type="InterPro" id="IPR001309">
    <property type="entry name" value="Pept_C14_p20"/>
</dbReference>
<feature type="domain" description="Caspase family p20" evidence="3">
    <location>
        <begin position="24"/>
        <end position="158"/>
    </location>
</feature>
<sequence>MKHLNLWLIIAYLIFNFTATSQAEQRLALVIGNAAYLGGSDLRNPVNDAEDLAKVLRHLGFEVTLKTNLNQQQMYSVVSQFGQKLRRDKENVGLFYFSGHGAQHNNENYLMPIGAMNSLDSPEQLYYRTVNANYVLDEMKAAKNKMNIVILDACRYNTFKSKFKGKRDRPGSPPQPSMNNGLAAPKQTPSGFLIAYATAANDFANDFTNDGGRNSPY</sequence>
<dbReference type="PROSITE" id="PS50208">
    <property type="entry name" value="CASPASE_P20"/>
    <property type="match status" value="1"/>
</dbReference>
<dbReference type="Proteomes" id="UP000076962">
    <property type="component" value="Unassembled WGS sequence"/>
</dbReference>
<comment type="similarity">
    <text evidence="1">Belongs to the peptidase C14A family.</text>
</comment>
<organism evidence="4 5">
    <name type="scientific">Candidatus Thiomargarita nelsonii</name>
    <dbReference type="NCBI Taxonomy" id="1003181"/>
    <lineage>
        <taxon>Bacteria</taxon>
        <taxon>Pseudomonadati</taxon>
        <taxon>Pseudomonadota</taxon>
        <taxon>Gammaproteobacteria</taxon>
        <taxon>Thiotrichales</taxon>
        <taxon>Thiotrichaceae</taxon>
        <taxon>Thiomargarita</taxon>
    </lineage>
</organism>
<dbReference type="InterPro" id="IPR015917">
    <property type="entry name" value="Pept_C14A"/>
</dbReference>
<protein>
    <submittedName>
        <fullName evidence="4">Peptidase C14, caspase catalytic subunit p20</fullName>
    </submittedName>
</protein>